<keyword evidence="5" id="KW-0998">Cell outer membrane</keyword>
<dbReference type="Gene3D" id="1.25.40.390">
    <property type="match status" value="1"/>
</dbReference>
<dbReference type="InterPro" id="IPR012944">
    <property type="entry name" value="SusD_RagB_dom"/>
</dbReference>
<evidence type="ECO:0000259" key="6">
    <source>
        <dbReference type="Pfam" id="PF07980"/>
    </source>
</evidence>
<protein>
    <submittedName>
        <fullName evidence="8">RagB/SusD family nutrient uptake outer membrane protein</fullName>
    </submittedName>
</protein>
<dbReference type="RefSeq" id="WP_226174202.1">
    <property type="nucleotide sequence ID" value="NZ_JAJADR010000002.1"/>
</dbReference>
<reference evidence="8" key="1">
    <citation type="submission" date="2021-10" db="EMBL/GenBank/DDBJ databases">
        <authorList>
            <person name="Dean J.D."/>
            <person name="Kim M.K."/>
            <person name="Newey C.N."/>
            <person name="Stoker T.S."/>
            <person name="Thompson D.W."/>
            <person name="Grose J.H."/>
        </authorList>
    </citation>
    <scope>NUCLEOTIDE SEQUENCE</scope>
    <source>
        <strain evidence="8">BT178</strain>
    </source>
</reference>
<feature type="domain" description="RagB/SusD" evidence="6">
    <location>
        <begin position="358"/>
        <end position="510"/>
    </location>
</feature>
<dbReference type="CDD" id="cd08977">
    <property type="entry name" value="SusD"/>
    <property type="match status" value="1"/>
</dbReference>
<keyword evidence="9" id="KW-1185">Reference proteome</keyword>
<dbReference type="Pfam" id="PF14322">
    <property type="entry name" value="SusD-like_3"/>
    <property type="match status" value="1"/>
</dbReference>
<dbReference type="EMBL" id="JAJADR010000002">
    <property type="protein sequence ID" value="MCB2407873.1"/>
    <property type="molecule type" value="Genomic_DNA"/>
</dbReference>
<evidence type="ECO:0000256" key="5">
    <source>
        <dbReference type="ARBA" id="ARBA00023237"/>
    </source>
</evidence>
<keyword evidence="4" id="KW-0472">Membrane</keyword>
<dbReference type="SUPFAM" id="SSF48452">
    <property type="entry name" value="TPR-like"/>
    <property type="match status" value="1"/>
</dbReference>
<dbReference type="PROSITE" id="PS51257">
    <property type="entry name" value="PROKAR_LIPOPROTEIN"/>
    <property type="match status" value="1"/>
</dbReference>
<organism evidence="8 9">
    <name type="scientific">Hymenobacter lucidus</name>
    <dbReference type="NCBI Taxonomy" id="2880930"/>
    <lineage>
        <taxon>Bacteria</taxon>
        <taxon>Pseudomonadati</taxon>
        <taxon>Bacteroidota</taxon>
        <taxon>Cytophagia</taxon>
        <taxon>Cytophagales</taxon>
        <taxon>Hymenobacteraceae</taxon>
        <taxon>Hymenobacter</taxon>
    </lineage>
</organism>
<comment type="subcellular location">
    <subcellularLocation>
        <location evidence="1">Cell outer membrane</location>
    </subcellularLocation>
</comment>
<evidence type="ECO:0000313" key="9">
    <source>
        <dbReference type="Proteomes" id="UP001165296"/>
    </source>
</evidence>
<evidence type="ECO:0000256" key="3">
    <source>
        <dbReference type="ARBA" id="ARBA00022729"/>
    </source>
</evidence>
<keyword evidence="3" id="KW-0732">Signal</keyword>
<comment type="caution">
    <text evidence="8">The sequence shown here is derived from an EMBL/GenBank/DDBJ whole genome shotgun (WGS) entry which is preliminary data.</text>
</comment>
<evidence type="ECO:0000259" key="7">
    <source>
        <dbReference type="Pfam" id="PF14322"/>
    </source>
</evidence>
<gene>
    <name evidence="8" type="ORF">LGH74_07785</name>
</gene>
<evidence type="ECO:0000256" key="4">
    <source>
        <dbReference type="ARBA" id="ARBA00023136"/>
    </source>
</evidence>
<accession>A0ABS8ANV3</accession>
<dbReference type="InterPro" id="IPR011990">
    <property type="entry name" value="TPR-like_helical_dom_sf"/>
</dbReference>
<evidence type="ECO:0000256" key="2">
    <source>
        <dbReference type="ARBA" id="ARBA00006275"/>
    </source>
</evidence>
<evidence type="ECO:0000313" key="8">
    <source>
        <dbReference type="EMBL" id="MCB2407873.1"/>
    </source>
</evidence>
<proteinExistence type="inferred from homology"/>
<evidence type="ECO:0000256" key="1">
    <source>
        <dbReference type="ARBA" id="ARBA00004442"/>
    </source>
</evidence>
<dbReference type="InterPro" id="IPR033985">
    <property type="entry name" value="SusD-like_N"/>
</dbReference>
<comment type="similarity">
    <text evidence="2">Belongs to the SusD family.</text>
</comment>
<dbReference type="Proteomes" id="UP001165296">
    <property type="component" value="Unassembled WGS sequence"/>
</dbReference>
<feature type="domain" description="SusD-like N-terminal" evidence="7">
    <location>
        <begin position="98"/>
        <end position="222"/>
    </location>
</feature>
<dbReference type="Pfam" id="PF07980">
    <property type="entry name" value="SusD_RagB"/>
    <property type="match status" value="1"/>
</dbReference>
<sequence>MKLHKISTVLLAGSLLFGTGSCQDDLLDKVNPNEPSTGQFWKSQDDAVRAVTAMYSGLQYIGTYSQRWHFATIPRSDEGFSQSPYVELAQYTRFVQANTTFEYSYFMWIDFYRTIFRCNQIIARVPDISMDETLKKRLLAEAHYVRALCYFDMSMTFGNVPLNLVVADAATRVPQGTVESVQAQVITDLLAAKADLPLTYGANEKGHATKGAATALLGRVYMLQRKWTEASAQLAEVISSKQYSLMPDYVDNFTMANENNSESLFEVQFSDASITGGQDFAGAAEGNERAQFFAPNGIGYADVEARRWVFDEFRDSTAAFAPGSSTRHLIDPRRDATLFSAVGTPVVYGQPFGVGGLNLNPSRYFWRKYQNDRTRNFENFFSGINIRLIRYSDVLLMQAEALNELNRPADAAALVNEVRTRAGLNPIATTLSKEQMVTQIRHERVTELSGEGVRWYDINRYRLLDDQAGINELKTRDADFNTFVLGKSKLLPIPQTDIDIDRNIKQNPGY</sequence>
<name>A0ABS8ANV3_9BACT</name>